<proteinExistence type="inferred from homology"/>
<comment type="cofactor">
    <cofactor evidence="2">
        <name>FAD</name>
        <dbReference type="ChEBI" id="CHEBI:57692"/>
    </cofactor>
</comment>
<accession>A0AAD7ZRT0</accession>
<reference evidence="4" key="2">
    <citation type="submission" date="2023-05" db="EMBL/GenBank/DDBJ databases">
        <authorList>
            <person name="Fouks B."/>
        </authorList>
    </citation>
    <scope>NUCLEOTIDE SEQUENCE</scope>
    <source>
        <strain evidence="4">Stay&amp;Tobe</strain>
        <tissue evidence="4">Testes</tissue>
    </source>
</reference>
<dbReference type="PRINTS" id="PR00411">
    <property type="entry name" value="PNDRDTASEI"/>
</dbReference>
<dbReference type="GO" id="GO:0016614">
    <property type="term" value="F:oxidoreductase activity, acting on CH-OH group of donors"/>
    <property type="evidence" value="ECO:0007669"/>
    <property type="project" value="InterPro"/>
</dbReference>
<gene>
    <name evidence="4" type="ORF">L9F63_002702</name>
</gene>
<dbReference type="SUPFAM" id="SSF54373">
    <property type="entry name" value="FAD-linked reductases, C-terminal domain"/>
    <property type="match status" value="1"/>
</dbReference>
<sequence>MNLLKRNDEPSPPDDLNGKHYDFIIVGAGSAGSVVANRLSEIGEWNILLLEAGEDSTQIDDVPAYKGFVQSDKSSIIWPHFTQPEPATCSGKSCFWPAGKTFPYHDVNTYKIIQAYEELGYNNTDYNGRNPTGIFLIQGTVKNGVRQSTNNAFLKPVRNRTNLHIVTGIRVTQLIIKTGRHNVVQGVKYVLDNDHSQTGTIFADKEVIISAGALSSPQILMLSGIGPRKTLSKLGIKVIKDSKVGYNLMNHATSVGVTLNVTNSSTIPTSNEQWLQDISEYVENFKGPLSVPGLSQMSGYFPSSFATEDYPDIKYGFSFSDVDTEGISMPSSYYSQISVGPYLIRPQSKGYLTINSTDPFAAPLIYPRLLTNPKDREILLQGHLKAMEIATTETFQDAGYILDETKYEGCEEEEFGSREYFSCVMTKYVGSAHHYSGTCKMGPSNDKEAVVDPRLRVYGVKYLRVVDASIIPKIPSANTNAPAIMIGEMASDIIKQDYNKI</sequence>
<dbReference type="Pfam" id="PF05199">
    <property type="entry name" value="GMC_oxred_C"/>
    <property type="match status" value="1"/>
</dbReference>
<dbReference type="Pfam" id="PF00732">
    <property type="entry name" value="GMC_oxred_N"/>
    <property type="match status" value="1"/>
</dbReference>
<dbReference type="SUPFAM" id="SSF51905">
    <property type="entry name" value="FAD/NAD(P)-binding domain"/>
    <property type="match status" value="1"/>
</dbReference>
<dbReference type="PANTHER" id="PTHR11552">
    <property type="entry name" value="GLUCOSE-METHANOL-CHOLINE GMC OXIDOREDUCTASE"/>
    <property type="match status" value="1"/>
</dbReference>
<keyword evidence="5" id="KW-1185">Reference proteome</keyword>
<evidence type="ECO:0000256" key="1">
    <source>
        <dbReference type="ARBA" id="ARBA00010790"/>
    </source>
</evidence>
<dbReference type="PANTHER" id="PTHR11552:SF227">
    <property type="entry name" value="GLUCOSE DEHYDROGENASE [FAD, QUINONE]-LIKE PROTEIN"/>
    <property type="match status" value="1"/>
</dbReference>
<dbReference type="AlphaFoldDB" id="A0AAD7ZRT0"/>
<evidence type="ECO:0000313" key="4">
    <source>
        <dbReference type="EMBL" id="KAJ9585501.1"/>
    </source>
</evidence>
<dbReference type="InterPro" id="IPR000172">
    <property type="entry name" value="GMC_OxRdtase_N"/>
</dbReference>
<dbReference type="InterPro" id="IPR012132">
    <property type="entry name" value="GMC_OxRdtase"/>
</dbReference>
<evidence type="ECO:0000256" key="2">
    <source>
        <dbReference type="PIRSR" id="PIRSR000137-2"/>
    </source>
</evidence>
<comment type="similarity">
    <text evidence="1">Belongs to the GMC oxidoreductase family.</text>
</comment>
<protein>
    <recommendedName>
        <fullName evidence="3">Glucose-methanol-choline oxidoreductase N-terminal domain-containing protein</fullName>
    </recommendedName>
</protein>
<dbReference type="GO" id="GO:0050660">
    <property type="term" value="F:flavin adenine dinucleotide binding"/>
    <property type="evidence" value="ECO:0007669"/>
    <property type="project" value="InterPro"/>
</dbReference>
<evidence type="ECO:0000259" key="3">
    <source>
        <dbReference type="PROSITE" id="PS00624"/>
    </source>
</evidence>
<keyword evidence="2" id="KW-0285">Flavoprotein</keyword>
<dbReference type="PROSITE" id="PS00624">
    <property type="entry name" value="GMC_OXRED_2"/>
    <property type="match status" value="1"/>
</dbReference>
<dbReference type="Proteomes" id="UP001233999">
    <property type="component" value="Unassembled WGS sequence"/>
</dbReference>
<dbReference type="InterPro" id="IPR036188">
    <property type="entry name" value="FAD/NAD-bd_sf"/>
</dbReference>
<name>A0AAD7ZRT0_DIPPU</name>
<dbReference type="EMBL" id="JASPKZ010007266">
    <property type="protein sequence ID" value="KAJ9585501.1"/>
    <property type="molecule type" value="Genomic_DNA"/>
</dbReference>
<feature type="domain" description="Glucose-methanol-choline oxidoreductase N-terminal" evidence="3">
    <location>
        <begin position="212"/>
        <end position="226"/>
    </location>
</feature>
<organism evidence="4 5">
    <name type="scientific">Diploptera punctata</name>
    <name type="common">Pacific beetle cockroach</name>
    <dbReference type="NCBI Taxonomy" id="6984"/>
    <lineage>
        <taxon>Eukaryota</taxon>
        <taxon>Metazoa</taxon>
        <taxon>Ecdysozoa</taxon>
        <taxon>Arthropoda</taxon>
        <taxon>Hexapoda</taxon>
        <taxon>Insecta</taxon>
        <taxon>Pterygota</taxon>
        <taxon>Neoptera</taxon>
        <taxon>Polyneoptera</taxon>
        <taxon>Dictyoptera</taxon>
        <taxon>Blattodea</taxon>
        <taxon>Blaberoidea</taxon>
        <taxon>Blaberidae</taxon>
        <taxon>Diplopterinae</taxon>
        <taxon>Diploptera</taxon>
    </lineage>
</organism>
<keyword evidence="2" id="KW-0274">FAD</keyword>
<comment type="caution">
    <text evidence="4">The sequence shown here is derived from an EMBL/GenBank/DDBJ whole genome shotgun (WGS) entry which is preliminary data.</text>
</comment>
<feature type="binding site" evidence="2">
    <location>
        <position position="171"/>
    </location>
    <ligand>
        <name>FAD</name>
        <dbReference type="ChEBI" id="CHEBI:57692"/>
    </ligand>
</feature>
<dbReference type="PIRSF" id="PIRSF000137">
    <property type="entry name" value="Alcohol_oxidase"/>
    <property type="match status" value="1"/>
</dbReference>
<dbReference type="InterPro" id="IPR007867">
    <property type="entry name" value="GMC_OxRtase_C"/>
</dbReference>
<dbReference type="Gene3D" id="3.50.50.60">
    <property type="entry name" value="FAD/NAD(P)-binding domain"/>
    <property type="match status" value="2"/>
</dbReference>
<evidence type="ECO:0000313" key="5">
    <source>
        <dbReference type="Proteomes" id="UP001233999"/>
    </source>
</evidence>
<dbReference type="Gene3D" id="3.30.560.10">
    <property type="entry name" value="Glucose Oxidase, domain 3"/>
    <property type="match status" value="1"/>
</dbReference>
<reference evidence="4" key="1">
    <citation type="journal article" date="2023" name="IScience">
        <title>Live-bearing cockroach genome reveals convergent evolutionary mechanisms linked to viviparity in insects and beyond.</title>
        <authorList>
            <person name="Fouks B."/>
            <person name="Harrison M.C."/>
            <person name="Mikhailova A.A."/>
            <person name="Marchal E."/>
            <person name="English S."/>
            <person name="Carruthers M."/>
            <person name="Jennings E.C."/>
            <person name="Chiamaka E.L."/>
            <person name="Frigard R.A."/>
            <person name="Pippel M."/>
            <person name="Attardo G.M."/>
            <person name="Benoit J.B."/>
            <person name="Bornberg-Bauer E."/>
            <person name="Tobe S.S."/>
        </authorList>
    </citation>
    <scope>NUCLEOTIDE SEQUENCE</scope>
    <source>
        <strain evidence="4">Stay&amp;Tobe</strain>
    </source>
</reference>